<evidence type="ECO:0000313" key="4">
    <source>
        <dbReference type="Proteomes" id="UP000015354"/>
    </source>
</evidence>
<accession>S9UQ02</accession>
<keyword evidence="2" id="KW-0472">Membrane</keyword>
<sequence>MNSTSNDTDSGAKDSSNDKIIIIGAVVGAAVVLIITLIIVCVVCCSGNDNENNKHRNEGSEMYESAEAPYDDGTVFVETSCPNSFRKYSGNPLKTYEGSIMHEMQQEELQYLDMEIEGLRERRESMRSTFSAKSQRSSGALGRTNSNMSGMSRRSSYRY</sequence>
<gene>
    <name evidence="3" type="ORF">STCU_11049</name>
</gene>
<proteinExistence type="predicted"/>
<feature type="compositionally biased region" description="Low complexity" evidence="1">
    <location>
        <begin position="145"/>
        <end position="159"/>
    </location>
</feature>
<dbReference type="Proteomes" id="UP000015354">
    <property type="component" value="Unassembled WGS sequence"/>
</dbReference>
<evidence type="ECO:0000313" key="3">
    <source>
        <dbReference type="EMBL" id="EPY16706.1"/>
    </source>
</evidence>
<dbReference type="AlphaFoldDB" id="S9UQ02"/>
<evidence type="ECO:0000256" key="1">
    <source>
        <dbReference type="SAM" id="MobiDB-lite"/>
    </source>
</evidence>
<comment type="caution">
    <text evidence="3">The sequence shown here is derived from an EMBL/GenBank/DDBJ whole genome shotgun (WGS) entry which is preliminary data.</text>
</comment>
<keyword evidence="2" id="KW-1133">Transmembrane helix</keyword>
<reference evidence="3 4" key="1">
    <citation type="journal article" date="2013" name="PLoS ONE">
        <title>Predicting the Proteins of Angomonas deanei, Strigomonas culicis and Their Respective Endosymbionts Reveals New Aspects of the Trypanosomatidae Family.</title>
        <authorList>
            <person name="Motta M.C."/>
            <person name="Martins A.C."/>
            <person name="de Souza S.S."/>
            <person name="Catta-Preta C.M."/>
            <person name="Silva R."/>
            <person name="Klein C.C."/>
            <person name="de Almeida L.G."/>
            <person name="de Lima Cunha O."/>
            <person name="Ciapina L.P."/>
            <person name="Brocchi M."/>
            <person name="Colabardini A.C."/>
            <person name="de Araujo Lima B."/>
            <person name="Machado C.R."/>
            <person name="de Almeida Soares C.M."/>
            <person name="Probst C.M."/>
            <person name="de Menezes C.B."/>
            <person name="Thompson C.E."/>
            <person name="Bartholomeu D.C."/>
            <person name="Gradia D.F."/>
            <person name="Pavoni D.P."/>
            <person name="Grisard E.C."/>
            <person name="Fantinatti-Garboggini F."/>
            <person name="Marchini F.K."/>
            <person name="Rodrigues-Luiz G.F."/>
            <person name="Wagner G."/>
            <person name="Goldman G.H."/>
            <person name="Fietto J.L."/>
            <person name="Elias M.C."/>
            <person name="Goldman M.H."/>
            <person name="Sagot M.F."/>
            <person name="Pereira M."/>
            <person name="Stoco P.H."/>
            <person name="de Mendonca-Neto R.P."/>
            <person name="Teixeira S.M."/>
            <person name="Maciel T.E."/>
            <person name="de Oliveira Mendes T.A."/>
            <person name="Urmenyi T.P."/>
            <person name="de Souza W."/>
            <person name="Schenkman S."/>
            <person name="de Vasconcelos A.T."/>
        </authorList>
    </citation>
    <scope>NUCLEOTIDE SEQUENCE [LARGE SCALE GENOMIC DNA]</scope>
</reference>
<dbReference type="EMBL" id="ATMH01010937">
    <property type="protein sequence ID" value="EPY16706.1"/>
    <property type="molecule type" value="Genomic_DNA"/>
</dbReference>
<feature type="region of interest" description="Disordered" evidence="1">
    <location>
        <begin position="123"/>
        <end position="159"/>
    </location>
</feature>
<name>S9UQ02_9TRYP</name>
<organism evidence="3 4">
    <name type="scientific">Strigomonas culicis</name>
    <dbReference type="NCBI Taxonomy" id="28005"/>
    <lineage>
        <taxon>Eukaryota</taxon>
        <taxon>Discoba</taxon>
        <taxon>Euglenozoa</taxon>
        <taxon>Kinetoplastea</taxon>
        <taxon>Metakinetoplastina</taxon>
        <taxon>Trypanosomatida</taxon>
        <taxon>Trypanosomatidae</taxon>
        <taxon>Strigomonadinae</taxon>
        <taxon>Strigomonas</taxon>
    </lineage>
</organism>
<protein>
    <submittedName>
        <fullName evidence="3">Uncharacterized protein</fullName>
    </submittedName>
</protein>
<feature type="compositionally biased region" description="Polar residues" evidence="1">
    <location>
        <begin position="127"/>
        <end position="138"/>
    </location>
</feature>
<keyword evidence="2" id="KW-0812">Transmembrane</keyword>
<evidence type="ECO:0000256" key="2">
    <source>
        <dbReference type="SAM" id="Phobius"/>
    </source>
</evidence>
<keyword evidence="4" id="KW-1185">Reference proteome</keyword>
<feature type="transmembrane region" description="Helical" evidence="2">
    <location>
        <begin position="20"/>
        <end position="46"/>
    </location>
</feature>